<sequence length="578" mass="64688">MFTADLSWTDPTDEKVGQRKERKSKEKHASPKTPSIKSSKSSSQESVWRSPPRKINSTSVKTAKTGKSNGSHGMAETKIISKLPPQPLDFSLKDPTLQPAWTFSSTLSPSLPSGASIDLPASVIPDPNCGSWFQNSRNSNSRDGQLHLKSSEEVIDEVHEIQRLSPKSFISRTTRRSAEVCVSDKASARPPSSQENARRSYSVDIQGCLDLDQFKFDYEEVEGVIPPQADEWSSYASNISPTLLSWKAPSEWDVILSTESAPRKRLSSLGAYSSSSDPSLVELTHFQRFIRRMESAGPKIILDRLKEEWNDPVDEEADEELQLEKQLWVLTALQLQTLDKSSQPSQAAFGQLLRLPGMNSRRKILELYGNLDLSTKPQGPAPVPSNVSYLSVPQAGLLPFPYAASSFNHIRASSLPSVVPSAKIPLVFRECHRLLAPGGVLEIRLMDSSPDRKTSGPKLCAWLEDRLSLNLEKSFRCSRPCMLVPSWVKDSGFSLLNSSSTMMQTLRLPTVFDPHNGTVHDELSTLVGRALWKDIWGDFVEERPGEPRWWWEDEEVKNECLERKTIFECATLFAFKEK</sequence>
<dbReference type="EMBL" id="KV749323">
    <property type="protein sequence ID" value="OCL09979.1"/>
    <property type="molecule type" value="Genomic_DNA"/>
</dbReference>
<dbReference type="AlphaFoldDB" id="A0A8E2JUR9"/>
<feature type="region of interest" description="Disordered" evidence="1">
    <location>
        <begin position="1"/>
        <end position="91"/>
    </location>
</feature>
<dbReference type="InterPro" id="IPR029063">
    <property type="entry name" value="SAM-dependent_MTases_sf"/>
</dbReference>
<keyword evidence="3" id="KW-1185">Reference proteome</keyword>
<evidence type="ECO:0000256" key="1">
    <source>
        <dbReference type="SAM" id="MobiDB-lite"/>
    </source>
</evidence>
<dbReference type="SUPFAM" id="SSF53335">
    <property type="entry name" value="S-adenosyl-L-methionine-dependent methyltransferases"/>
    <property type="match status" value="1"/>
</dbReference>
<feature type="region of interest" description="Disordered" evidence="1">
    <location>
        <begin position="180"/>
        <end position="199"/>
    </location>
</feature>
<feature type="compositionally biased region" description="Low complexity" evidence="1">
    <location>
        <begin position="31"/>
        <end position="50"/>
    </location>
</feature>
<feature type="compositionally biased region" description="Basic and acidic residues" evidence="1">
    <location>
        <begin position="12"/>
        <end position="29"/>
    </location>
</feature>
<evidence type="ECO:0000313" key="2">
    <source>
        <dbReference type="EMBL" id="OCL09979.1"/>
    </source>
</evidence>
<accession>A0A8E2JUR9</accession>
<gene>
    <name evidence="2" type="ORF">AOQ84DRAFT_338101</name>
</gene>
<protein>
    <recommendedName>
        <fullName evidence="4">Methyltransferase type 11 domain-containing protein</fullName>
    </recommendedName>
</protein>
<feature type="compositionally biased region" description="Polar residues" evidence="1">
    <location>
        <begin position="55"/>
        <end position="71"/>
    </location>
</feature>
<evidence type="ECO:0000313" key="3">
    <source>
        <dbReference type="Proteomes" id="UP000250140"/>
    </source>
</evidence>
<name>A0A8E2JUR9_9PEZI</name>
<evidence type="ECO:0008006" key="4">
    <source>
        <dbReference type="Google" id="ProtNLM"/>
    </source>
</evidence>
<organism evidence="2 3">
    <name type="scientific">Glonium stellatum</name>
    <dbReference type="NCBI Taxonomy" id="574774"/>
    <lineage>
        <taxon>Eukaryota</taxon>
        <taxon>Fungi</taxon>
        <taxon>Dikarya</taxon>
        <taxon>Ascomycota</taxon>
        <taxon>Pezizomycotina</taxon>
        <taxon>Dothideomycetes</taxon>
        <taxon>Pleosporomycetidae</taxon>
        <taxon>Gloniales</taxon>
        <taxon>Gloniaceae</taxon>
        <taxon>Glonium</taxon>
    </lineage>
</organism>
<proteinExistence type="predicted"/>
<dbReference type="OrthoDB" id="3902588at2759"/>
<reference evidence="2 3" key="1">
    <citation type="journal article" date="2016" name="Nat. Commun.">
        <title>Ectomycorrhizal ecology is imprinted in the genome of the dominant symbiotic fungus Cenococcum geophilum.</title>
        <authorList>
            <consortium name="DOE Joint Genome Institute"/>
            <person name="Peter M."/>
            <person name="Kohler A."/>
            <person name="Ohm R.A."/>
            <person name="Kuo A."/>
            <person name="Krutzmann J."/>
            <person name="Morin E."/>
            <person name="Arend M."/>
            <person name="Barry K.W."/>
            <person name="Binder M."/>
            <person name="Choi C."/>
            <person name="Clum A."/>
            <person name="Copeland A."/>
            <person name="Grisel N."/>
            <person name="Haridas S."/>
            <person name="Kipfer T."/>
            <person name="LaButti K."/>
            <person name="Lindquist E."/>
            <person name="Lipzen A."/>
            <person name="Maire R."/>
            <person name="Meier B."/>
            <person name="Mihaltcheva S."/>
            <person name="Molinier V."/>
            <person name="Murat C."/>
            <person name="Poggeler S."/>
            <person name="Quandt C.A."/>
            <person name="Sperisen C."/>
            <person name="Tritt A."/>
            <person name="Tisserant E."/>
            <person name="Crous P.W."/>
            <person name="Henrissat B."/>
            <person name="Nehls U."/>
            <person name="Egli S."/>
            <person name="Spatafora J.W."/>
            <person name="Grigoriev I.V."/>
            <person name="Martin F.M."/>
        </authorList>
    </citation>
    <scope>NUCLEOTIDE SEQUENCE [LARGE SCALE GENOMIC DNA]</scope>
    <source>
        <strain evidence="2 3">CBS 207.34</strain>
    </source>
</reference>
<dbReference type="Proteomes" id="UP000250140">
    <property type="component" value="Unassembled WGS sequence"/>
</dbReference>
<dbReference type="Gene3D" id="3.40.50.150">
    <property type="entry name" value="Vaccinia Virus protein VP39"/>
    <property type="match status" value="1"/>
</dbReference>